<organism evidence="1 2">
    <name type="scientific">Neorhodopirellula pilleata</name>
    <dbReference type="NCBI Taxonomy" id="2714738"/>
    <lineage>
        <taxon>Bacteria</taxon>
        <taxon>Pseudomonadati</taxon>
        <taxon>Planctomycetota</taxon>
        <taxon>Planctomycetia</taxon>
        <taxon>Pirellulales</taxon>
        <taxon>Pirellulaceae</taxon>
        <taxon>Neorhodopirellula</taxon>
    </lineage>
</organism>
<dbReference type="AlphaFoldDB" id="A0A5C6AR63"/>
<dbReference type="Proteomes" id="UP000316213">
    <property type="component" value="Unassembled WGS sequence"/>
</dbReference>
<reference evidence="1 2" key="1">
    <citation type="submission" date="2019-02" db="EMBL/GenBank/DDBJ databases">
        <title>Deep-cultivation of Planctomycetes and their phenomic and genomic characterization uncovers novel biology.</title>
        <authorList>
            <person name="Wiegand S."/>
            <person name="Jogler M."/>
            <person name="Boedeker C."/>
            <person name="Pinto D."/>
            <person name="Vollmers J."/>
            <person name="Rivas-Marin E."/>
            <person name="Kohn T."/>
            <person name="Peeters S.H."/>
            <person name="Heuer A."/>
            <person name="Rast P."/>
            <person name="Oberbeckmann S."/>
            <person name="Bunk B."/>
            <person name="Jeske O."/>
            <person name="Meyerdierks A."/>
            <person name="Storesund J.E."/>
            <person name="Kallscheuer N."/>
            <person name="Luecker S."/>
            <person name="Lage O.M."/>
            <person name="Pohl T."/>
            <person name="Merkel B.J."/>
            <person name="Hornburger P."/>
            <person name="Mueller R.-W."/>
            <person name="Bruemmer F."/>
            <person name="Labrenz M."/>
            <person name="Spormann A.M."/>
            <person name="Op Den Camp H."/>
            <person name="Overmann J."/>
            <person name="Amann R."/>
            <person name="Jetten M.S.M."/>
            <person name="Mascher T."/>
            <person name="Medema M.H."/>
            <person name="Devos D.P."/>
            <person name="Kaster A.-K."/>
            <person name="Ovreas L."/>
            <person name="Rohde M."/>
            <person name="Galperin M.Y."/>
            <person name="Jogler C."/>
        </authorList>
    </citation>
    <scope>NUCLEOTIDE SEQUENCE [LARGE SCALE GENOMIC DNA]</scope>
    <source>
        <strain evidence="1 2">Pla100</strain>
    </source>
</reference>
<keyword evidence="2" id="KW-1185">Reference proteome</keyword>
<evidence type="ECO:0000313" key="2">
    <source>
        <dbReference type="Proteomes" id="UP000316213"/>
    </source>
</evidence>
<evidence type="ECO:0000313" key="1">
    <source>
        <dbReference type="EMBL" id="TWU01987.1"/>
    </source>
</evidence>
<comment type="caution">
    <text evidence="1">The sequence shown here is derived from an EMBL/GenBank/DDBJ whole genome shotgun (WGS) entry which is preliminary data.</text>
</comment>
<gene>
    <name evidence="1" type="ORF">Pla100_17230</name>
</gene>
<name>A0A5C6AR63_9BACT</name>
<accession>A0A5C6AR63</accession>
<sequence length="65" mass="7160">MSAFDCFFGLIIRENVYPCTGRRVFASSVVNFAIPPDVSTGARVATRIARKVVTPRPQASCLNER</sequence>
<proteinExistence type="predicted"/>
<protein>
    <submittedName>
        <fullName evidence="1">Uncharacterized protein</fullName>
    </submittedName>
</protein>
<dbReference type="EMBL" id="SJPM01000002">
    <property type="protein sequence ID" value="TWU01987.1"/>
    <property type="molecule type" value="Genomic_DNA"/>
</dbReference>